<gene>
    <name evidence="8" type="ORF">IPOD504_LOCUS11098</name>
</gene>
<evidence type="ECO:0000313" key="8">
    <source>
        <dbReference type="EMBL" id="CAH2060568.1"/>
    </source>
</evidence>
<feature type="chain" id="PRO_5045121011" description="Peptidase S1 domain-containing protein" evidence="6">
    <location>
        <begin position="19"/>
        <end position="274"/>
    </location>
</feature>
<keyword evidence="6" id="KW-0732">Signal</keyword>
<dbReference type="SUPFAM" id="SSF50494">
    <property type="entry name" value="Trypsin-like serine proteases"/>
    <property type="match status" value="1"/>
</dbReference>
<organism evidence="8 9">
    <name type="scientific">Iphiclides podalirius</name>
    <name type="common">scarce swallowtail</name>
    <dbReference type="NCBI Taxonomy" id="110791"/>
    <lineage>
        <taxon>Eukaryota</taxon>
        <taxon>Metazoa</taxon>
        <taxon>Ecdysozoa</taxon>
        <taxon>Arthropoda</taxon>
        <taxon>Hexapoda</taxon>
        <taxon>Insecta</taxon>
        <taxon>Pterygota</taxon>
        <taxon>Neoptera</taxon>
        <taxon>Endopterygota</taxon>
        <taxon>Lepidoptera</taxon>
        <taxon>Glossata</taxon>
        <taxon>Ditrysia</taxon>
        <taxon>Papilionoidea</taxon>
        <taxon>Papilionidae</taxon>
        <taxon>Papilioninae</taxon>
        <taxon>Iphiclides</taxon>
    </lineage>
</organism>
<evidence type="ECO:0000256" key="3">
    <source>
        <dbReference type="ARBA" id="ARBA00022801"/>
    </source>
</evidence>
<reference evidence="8" key="1">
    <citation type="submission" date="2022-03" db="EMBL/GenBank/DDBJ databases">
        <authorList>
            <person name="Martin H S."/>
        </authorList>
    </citation>
    <scope>NUCLEOTIDE SEQUENCE</scope>
</reference>
<dbReference type="InterPro" id="IPR001314">
    <property type="entry name" value="Peptidase_S1A"/>
</dbReference>
<dbReference type="InterPro" id="IPR009003">
    <property type="entry name" value="Peptidase_S1_PA"/>
</dbReference>
<dbReference type="InterPro" id="IPR001254">
    <property type="entry name" value="Trypsin_dom"/>
</dbReference>
<dbReference type="EMBL" id="OW152839">
    <property type="protein sequence ID" value="CAH2060568.1"/>
    <property type="molecule type" value="Genomic_DNA"/>
</dbReference>
<dbReference type="SMART" id="SM00020">
    <property type="entry name" value="Tryp_SPc"/>
    <property type="match status" value="1"/>
</dbReference>
<dbReference type="InterPro" id="IPR050430">
    <property type="entry name" value="Peptidase_S1"/>
</dbReference>
<dbReference type="PANTHER" id="PTHR24276">
    <property type="entry name" value="POLYSERASE-RELATED"/>
    <property type="match status" value="1"/>
</dbReference>
<keyword evidence="4" id="KW-0720">Serine protease</keyword>
<dbReference type="PRINTS" id="PR00722">
    <property type="entry name" value="CHYMOTRYPSIN"/>
</dbReference>
<feature type="domain" description="Peptidase S1" evidence="7">
    <location>
        <begin position="24"/>
        <end position="255"/>
    </location>
</feature>
<keyword evidence="3" id="KW-0378">Hydrolase</keyword>
<dbReference type="Proteomes" id="UP000837857">
    <property type="component" value="Chromosome 27"/>
</dbReference>
<sequence>MAIKALCLALILACAVTAEPDTRLAGGTPTTIEEFPYIVALVYRYPGAGITVQRCVGSLISSWHVLTSAFCFTGADLSNMEVRAGSTNSMAGGSVVTIREVTQHPDYQETPRKADIAVALLNTPFGITDSINILYLPPPGTYIPDGGNLRIVSWGFESIQGPQLETLKTINLRKVPLEECEAAYVDSEAVAIGDEVICAAEEEKSLCFGDSGAPMVIGRTVVGVSSHFEDCSSEVYPNVFTRIDRFTNWIISVATPPSGASVATASVRVEPVVY</sequence>
<evidence type="ECO:0000256" key="1">
    <source>
        <dbReference type="ARBA" id="ARBA00007664"/>
    </source>
</evidence>
<accession>A0ABN8IKT4</accession>
<dbReference type="CDD" id="cd00190">
    <property type="entry name" value="Tryp_SPc"/>
    <property type="match status" value="1"/>
</dbReference>
<comment type="similarity">
    <text evidence="1">Belongs to the peptidase S1 family.</text>
</comment>
<evidence type="ECO:0000256" key="6">
    <source>
        <dbReference type="SAM" id="SignalP"/>
    </source>
</evidence>
<evidence type="ECO:0000313" key="9">
    <source>
        <dbReference type="Proteomes" id="UP000837857"/>
    </source>
</evidence>
<proteinExistence type="inferred from homology"/>
<name>A0ABN8IKT4_9NEOP</name>
<keyword evidence="5" id="KW-1015">Disulfide bond</keyword>
<dbReference type="Pfam" id="PF00089">
    <property type="entry name" value="Trypsin"/>
    <property type="match status" value="1"/>
</dbReference>
<dbReference type="PANTHER" id="PTHR24276:SF94">
    <property type="entry name" value="AT20289P-RELATED"/>
    <property type="match status" value="1"/>
</dbReference>
<dbReference type="PROSITE" id="PS50240">
    <property type="entry name" value="TRYPSIN_DOM"/>
    <property type="match status" value="1"/>
</dbReference>
<protein>
    <recommendedName>
        <fullName evidence="7">Peptidase S1 domain-containing protein</fullName>
    </recommendedName>
</protein>
<dbReference type="InterPro" id="IPR043504">
    <property type="entry name" value="Peptidase_S1_PA_chymotrypsin"/>
</dbReference>
<evidence type="ECO:0000256" key="2">
    <source>
        <dbReference type="ARBA" id="ARBA00022670"/>
    </source>
</evidence>
<feature type="signal peptide" evidence="6">
    <location>
        <begin position="1"/>
        <end position="18"/>
    </location>
</feature>
<evidence type="ECO:0000256" key="5">
    <source>
        <dbReference type="ARBA" id="ARBA00023157"/>
    </source>
</evidence>
<keyword evidence="2" id="KW-0645">Protease</keyword>
<evidence type="ECO:0000259" key="7">
    <source>
        <dbReference type="PROSITE" id="PS50240"/>
    </source>
</evidence>
<evidence type="ECO:0000256" key="4">
    <source>
        <dbReference type="ARBA" id="ARBA00022825"/>
    </source>
</evidence>
<keyword evidence="9" id="KW-1185">Reference proteome</keyword>
<feature type="non-terminal residue" evidence="8">
    <location>
        <position position="274"/>
    </location>
</feature>
<dbReference type="Gene3D" id="2.40.10.10">
    <property type="entry name" value="Trypsin-like serine proteases"/>
    <property type="match status" value="1"/>
</dbReference>